<accession>A0A5B0Q8S2</accession>
<comment type="caution">
    <text evidence="1">The sequence shown here is derived from an EMBL/GenBank/DDBJ whole genome shotgun (WGS) entry which is preliminary data.</text>
</comment>
<gene>
    <name evidence="1" type="ORF">PGTUg99_012581</name>
</gene>
<evidence type="ECO:0000313" key="1">
    <source>
        <dbReference type="EMBL" id="KAA1109505.1"/>
    </source>
</evidence>
<dbReference type="Proteomes" id="UP000325313">
    <property type="component" value="Unassembled WGS sequence"/>
</dbReference>
<dbReference type="EMBL" id="VDEP01000304">
    <property type="protein sequence ID" value="KAA1109505.1"/>
    <property type="molecule type" value="Genomic_DNA"/>
</dbReference>
<protein>
    <submittedName>
        <fullName evidence="1">Uncharacterized protein</fullName>
    </submittedName>
</protein>
<dbReference type="AlphaFoldDB" id="A0A5B0Q8S2"/>
<evidence type="ECO:0000313" key="2">
    <source>
        <dbReference type="Proteomes" id="UP000325313"/>
    </source>
</evidence>
<organism evidence="1 2">
    <name type="scientific">Puccinia graminis f. sp. tritici</name>
    <dbReference type="NCBI Taxonomy" id="56615"/>
    <lineage>
        <taxon>Eukaryota</taxon>
        <taxon>Fungi</taxon>
        <taxon>Dikarya</taxon>
        <taxon>Basidiomycota</taxon>
        <taxon>Pucciniomycotina</taxon>
        <taxon>Pucciniomycetes</taxon>
        <taxon>Pucciniales</taxon>
        <taxon>Pucciniaceae</taxon>
        <taxon>Puccinia</taxon>
    </lineage>
</organism>
<name>A0A5B0Q8S2_PUCGR</name>
<sequence length="94" mass="10911">MRVKEQRKAQEEAEQQTSECKIPITRKEFKSIMVLNFHSPRGHNPQTNLVYSIEKSGELWPRNMFDRPSRDGILVAEITAPGHFSGDDPFYEFS</sequence>
<reference evidence="1 2" key="1">
    <citation type="submission" date="2019-05" db="EMBL/GenBank/DDBJ databases">
        <title>Emergence of the Ug99 lineage of the wheat stem rust pathogen through somatic hybridization.</title>
        <authorList>
            <person name="Li F."/>
            <person name="Upadhyaya N.M."/>
            <person name="Sperschneider J."/>
            <person name="Matny O."/>
            <person name="Nguyen-Phuc H."/>
            <person name="Mago R."/>
            <person name="Raley C."/>
            <person name="Miller M.E."/>
            <person name="Silverstein K.A.T."/>
            <person name="Henningsen E."/>
            <person name="Hirsch C.D."/>
            <person name="Visser B."/>
            <person name="Pretorius Z.A."/>
            <person name="Steffenson B.J."/>
            <person name="Schwessinger B."/>
            <person name="Dodds P.N."/>
            <person name="Figueroa M."/>
        </authorList>
    </citation>
    <scope>NUCLEOTIDE SEQUENCE [LARGE SCALE GENOMIC DNA]</scope>
    <source>
        <strain evidence="1 2">Ug99</strain>
    </source>
</reference>
<proteinExistence type="predicted"/>